<comment type="cofactor">
    <cofactor evidence="12">
        <name>Mg(2+)</name>
        <dbReference type="ChEBI" id="CHEBI:18420"/>
    </cofactor>
    <cofactor evidence="12">
        <name>Mn(2+)</name>
        <dbReference type="ChEBI" id="CHEBI:29035"/>
    </cofactor>
    <text evidence="12">Binds 2 divalent metal cations per subunit. Magnesium or manganese.</text>
</comment>
<evidence type="ECO:0000313" key="14">
    <source>
        <dbReference type="Proteomes" id="UP000501346"/>
    </source>
</evidence>
<name>A0A6C1DPM6_SACPS</name>
<dbReference type="OrthoDB" id="60371at2759"/>
<dbReference type="FunFam" id="3.90.870.10:FF:000002">
    <property type="entry name" value="3,4-dihydroxy-2-butanone 4-phosphate synthase"/>
    <property type="match status" value="1"/>
</dbReference>
<comment type="subunit">
    <text evidence="2 12">Homodimer.</text>
</comment>
<dbReference type="PANTHER" id="PTHR21327:SF18">
    <property type="entry name" value="3,4-DIHYDROXY-2-BUTANONE 4-PHOSPHATE SYNTHASE"/>
    <property type="match status" value="1"/>
</dbReference>
<evidence type="ECO:0000256" key="9">
    <source>
        <dbReference type="ARBA" id="ARBA00023211"/>
    </source>
</evidence>
<evidence type="ECO:0000256" key="11">
    <source>
        <dbReference type="ARBA" id="ARBA00060730"/>
    </source>
</evidence>
<evidence type="ECO:0000256" key="6">
    <source>
        <dbReference type="ARBA" id="ARBA00022723"/>
    </source>
</evidence>
<dbReference type="GO" id="GO:0005758">
    <property type="term" value="C:mitochondrial intermembrane space"/>
    <property type="evidence" value="ECO:0007669"/>
    <property type="project" value="TreeGrafter"/>
</dbReference>
<protein>
    <recommendedName>
        <fullName evidence="4 12">3,4-dihydroxy-2-butanone 4-phosphate synthase</fullName>
        <shortName evidence="12">DHBP synthase</shortName>
        <ecNumber evidence="3 12">4.1.99.12</ecNumber>
    </recommendedName>
</protein>
<dbReference type="UniPathway" id="UPA00275">
    <property type="reaction ID" value="UER00399"/>
</dbReference>
<dbReference type="AlphaFoldDB" id="A0A6C1DPM6"/>
<evidence type="ECO:0000256" key="5">
    <source>
        <dbReference type="ARBA" id="ARBA00022619"/>
    </source>
</evidence>
<keyword evidence="6 12" id="KW-0479">Metal-binding</keyword>
<dbReference type="GO" id="GO:0009231">
    <property type="term" value="P:riboflavin biosynthetic process"/>
    <property type="evidence" value="ECO:0007669"/>
    <property type="project" value="UniProtKB-UniPathway"/>
</dbReference>
<dbReference type="PANTHER" id="PTHR21327">
    <property type="entry name" value="GTP CYCLOHYDROLASE II-RELATED"/>
    <property type="match status" value="1"/>
</dbReference>
<keyword evidence="14" id="KW-1185">Reference proteome</keyword>
<keyword evidence="8" id="KW-0318">Glutathionylation</keyword>
<keyword evidence="5 12" id="KW-0686">Riboflavin biosynthesis</keyword>
<dbReference type="EMBL" id="CP048985">
    <property type="protein sequence ID" value="QID78976.1"/>
    <property type="molecule type" value="Genomic_DNA"/>
</dbReference>
<dbReference type="SUPFAM" id="SSF55821">
    <property type="entry name" value="YrdC/RibB"/>
    <property type="match status" value="1"/>
</dbReference>
<dbReference type="EC" id="4.1.99.12" evidence="3 12"/>
<comment type="pathway">
    <text evidence="1 12">Cofactor biosynthesis; riboflavin biosynthesis; 2-hydroxy-3-oxobutyl phosphate from D-ribulose 5-phosphate: step 1/1.</text>
</comment>
<keyword evidence="7 12" id="KW-0460">Magnesium</keyword>
<comment type="similarity">
    <text evidence="11 12">Belongs to the DHBP synthase family.</text>
</comment>
<dbReference type="NCBIfam" id="TIGR00506">
    <property type="entry name" value="ribB"/>
    <property type="match status" value="1"/>
</dbReference>
<dbReference type="GO" id="GO:0046872">
    <property type="term" value="F:metal ion binding"/>
    <property type="evidence" value="ECO:0007669"/>
    <property type="project" value="UniProtKB-KW"/>
</dbReference>
<dbReference type="Gene3D" id="3.90.870.10">
    <property type="entry name" value="DHBP synthase"/>
    <property type="match status" value="1"/>
</dbReference>
<dbReference type="Proteomes" id="UP000501346">
    <property type="component" value="Chromosome ScIV"/>
</dbReference>
<organism evidence="13 14">
    <name type="scientific">Saccharomyces pastorianus</name>
    <name type="common">Lager yeast</name>
    <name type="synonym">Saccharomyces cerevisiae x Saccharomyces eubayanus</name>
    <dbReference type="NCBI Taxonomy" id="27292"/>
    <lineage>
        <taxon>Eukaryota</taxon>
        <taxon>Fungi</taxon>
        <taxon>Dikarya</taxon>
        <taxon>Ascomycota</taxon>
        <taxon>Saccharomycotina</taxon>
        <taxon>Saccharomycetes</taxon>
        <taxon>Saccharomycetales</taxon>
        <taxon>Saccharomycetaceae</taxon>
        <taxon>Saccharomyces</taxon>
    </lineage>
</organism>
<evidence type="ECO:0000313" key="13">
    <source>
        <dbReference type="EMBL" id="QID78976.1"/>
    </source>
</evidence>
<evidence type="ECO:0000256" key="7">
    <source>
        <dbReference type="ARBA" id="ARBA00022842"/>
    </source>
</evidence>
<evidence type="ECO:0000256" key="4">
    <source>
        <dbReference type="ARBA" id="ARBA00018836"/>
    </source>
</evidence>
<dbReference type="InterPro" id="IPR000422">
    <property type="entry name" value="DHBP_synthase_RibB"/>
</dbReference>
<comment type="catalytic activity">
    <reaction evidence="12">
        <text>D-ribulose 5-phosphate = (2S)-2-hydroxy-3-oxobutyl phosphate + formate + H(+)</text>
        <dbReference type="Rhea" id="RHEA:18457"/>
        <dbReference type="ChEBI" id="CHEBI:15378"/>
        <dbReference type="ChEBI" id="CHEBI:15740"/>
        <dbReference type="ChEBI" id="CHEBI:58121"/>
        <dbReference type="ChEBI" id="CHEBI:58830"/>
        <dbReference type="EC" id="4.1.99.12"/>
    </reaction>
</comment>
<comment type="function">
    <text evidence="12">Catalyzes the conversion of D-ribulose 5-phosphate to formate and 3,4-dihydroxy-2-butanone 4-phosphate.</text>
</comment>
<dbReference type="GO" id="GO:0008686">
    <property type="term" value="F:3,4-dihydroxy-2-butanone-4-phosphate synthase activity"/>
    <property type="evidence" value="ECO:0007669"/>
    <property type="project" value="UniProtKB-EC"/>
</dbReference>
<dbReference type="InterPro" id="IPR017945">
    <property type="entry name" value="DHBP_synth_RibB-like_a/b_dom"/>
</dbReference>
<evidence type="ECO:0000256" key="10">
    <source>
        <dbReference type="ARBA" id="ARBA00023239"/>
    </source>
</evidence>
<reference evidence="13 14" key="1">
    <citation type="journal article" date="2019" name="BMC Genomics">
        <title>Chromosome level assembly and comparative genome analysis confirm lager-brewing yeasts originated from a single hybridization.</title>
        <authorList>
            <person name="Salazar A.N."/>
            <person name="Gorter de Vries A.R."/>
            <person name="van den Broek M."/>
            <person name="Brouwers N."/>
            <person name="de la Torre Cortes P."/>
            <person name="Kuijpers N.G.A."/>
            <person name="Daran J.G."/>
            <person name="Abeel T."/>
        </authorList>
    </citation>
    <scope>NUCLEOTIDE SEQUENCE [LARGE SCALE GENOMIC DNA]</scope>
    <source>
        <strain evidence="13 14">CBS 1483</strain>
    </source>
</reference>
<evidence type="ECO:0000256" key="8">
    <source>
        <dbReference type="ARBA" id="ARBA00023206"/>
    </source>
</evidence>
<gene>
    <name evidence="13" type="primary">RIB3_1</name>
    <name evidence="13" type="ORF">GRS66_001208</name>
</gene>
<evidence type="ECO:0000256" key="12">
    <source>
        <dbReference type="RuleBase" id="RU003843"/>
    </source>
</evidence>
<proteinExistence type="inferred from homology"/>
<dbReference type="SMR" id="A0A6C1DPM6"/>
<dbReference type="GO" id="GO:0005829">
    <property type="term" value="C:cytosol"/>
    <property type="evidence" value="ECO:0007669"/>
    <property type="project" value="TreeGrafter"/>
</dbReference>
<keyword evidence="9 12" id="KW-0464">Manganese</keyword>
<dbReference type="Pfam" id="PF00926">
    <property type="entry name" value="DHBP_synthase"/>
    <property type="match status" value="1"/>
</dbReference>
<sequence length="208" mass="22568">MFTPIDQAIEHFKQNKFVIVMDDAGRENEGDLICAAENVSTEQMAFLVRHSSGYVCAPMTNAIADKLDLPLLRTGMKFESNDDDRHGTAYTITVDVAQGTTTGISAHDRSMTCRALADSSSTPKSFLKPGHICPLRAADGGVLQRRGHTEAGVDLCKLSGLSPVAVIGELVNDDEQGTMMRLNDCQAFGKKHGIPLISIEELAQYLKK</sequence>
<evidence type="ECO:0000256" key="1">
    <source>
        <dbReference type="ARBA" id="ARBA00004904"/>
    </source>
</evidence>
<evidence type="ECO:0000256" key="2">
    <source>
        <dbReference type="ARBA" id="ARBA00011738"/>
    </source>
</evidence>
<accession>A0A6C1DPM6</accession>
<keyword evidence="10 12" id="KW-0456">Lyase</keyword>
<evidence type="ECO:0000256" key="3">
    <source>
        <dbReference type="ARBA" id="ARBA00012153"/>
    </source>
</evidence>